<evidence type="ECO:0000256" key="1">
    <source>
        <dbReference type="SAM" id="Phobius"/>
    </source>
</evidence>
<dbReference type="HOGENOM" id="CLU_399112_0_0_1"/>
<accession>G2QNU7</accession>
<dbReference type="AlphaFoldDB" id="G2QNU7"/>
<dbReference type="KEGG" id="mtm:MYCTH_2313136"/>
<dbReference type="InterPro" id="IPR013320">
    <property type="entry name" value="ConA-like_dom_sf"/>
</dbReference>
<protein>
    <submittedName>
        <fullName evidence="2">Uncharacterized protein</fullName>
    </submittedName>
</protein>
<dbReference type="VEuPathDB" id="FungiDB:MYCTH_2313136"/>
<keyword evidence="1" id="KW-1133">Transmembrane helix</keyword>
<dbReference type="RefSeq" id="XP_003667368.1">
    <property type="nucleotide sequence ID" value="XM_003667320.1"/>
</dbReference>
<evidence type="ECO:0000313" key="3">
    <source>
        <dbReference type="Proteomes" id="UP000007322"/>
    </source>
</evidence>
<dbReference type="OMA" id="IRNSWIF"/>
<dbReference type="OrthoDB" id="5579972at2759"/>
<gene>
    <name evidence="2" type="ORF">MYCTH_2313136</name>
</gene>
<keyword evidence="1" id="KW-0472">Membrane</keyword>
<organism evidence="2 3">
    <name type="scientific">Thermothelomyces thermophilus (strain ATCC 42464 / BCRC 31852 / DSM 1799)</name>
    <name type="common">Sporotrichum thermophile</name>
    <dbReference type="NCBI Taxonomy" id="573729"/>
    <lineage>
        <taxon>Eukaryota</taxon>
        <taxon>Fungi</taxon>
        <taxon>Dikarya</taxon>
        <taxon>Ascomycota</taxon>
        <taxon>Pezizomycotina</taxon>
        <taxon>Sordariomycetes</taxon>
        <taxon>Sordariomycetidae</taxon>
        <taxon>Sordariales</taxon>
        <taxon>Chaetomiaceae</taxon>
        <taxon>Thermothelomyces</taxon>
    </lineage>
</organism>
<feature type="transmembrane region" description="Helical" evidence="1">
    <location>
        <begin position="441"/>
        <end position="462"/>
    </location>
</feature>
<keyword evidence="3" id="KW-1185">Reference proteome</keyword>
<dbReference type="InParanoid" id="G2QNU7"/>
<proteinExistence type="predicted"/>
<reference evidence="2 3" key="1">
    <citation type="journal article" date="2011" name="Nat. Biotechnol.">
        <title>Comparative genomic analysis of the thermophilic biomass-degrading fungi Myceliophthora thermophila and Thielavia terrestris.</title>
        <authorList>
            <person name="Berka R.M."/>
            <person name="Grigoriev I.V."/>
            <person name="Otillar R."/>
            <person name="Salamov A."/>
            <person name="Grimwood J."/>
            <person name="Reid I."/>
            <person name="Ishmael N."/>
            <person name="John T."/>
            <person name="Darmond C."/>
            <person name="Moisan M.-C."/>
            <person name="Henrissat B."/>
            <person name="Coutinho P.M."/>
            <person name="Lombard V."/>
            <person name="Natvig D.O."/>
            <person name="Lindquist E."/>
            <person name="Schmutz J."/>
            <person name="Lucas S."/>
            <person name="Harris P."/>
            <person name="Powlowski J."/>
            <person name="Bellemare A."/>
            <person name="Taylor D."/>
            <person name="Butler G."/>
            <person name="de Vries R.P."/>
            <person name="Allijn I.E."/>
            <person name="van den Brink J."/>
            <person name="Ushinsky S."/>
            <person name="Storms R."/>
            <person name="Powell A.J."/>
            <person name="Paulsen I.T."/>
            <person name="Elbourne L.D.H."/>
            <person name="Baker S.E."/>
            <person name="Magnuson J."/>
            <person name="LaBoissiere S."/>
            <person name="Clutterbuck A.J."/>
            <person name="Martinez D."/>
            <person name="Wogulis M."/>
            <person name="de Leon A.L."/>
            <person name="Rey M.W."/>
            <person name="Tsang A."/>
        </authorList>
    </citation>
    <scope>NUCLEOTIDE SEQUENCE [LARGE SCALE GENOMIC DNA]</scope>
    <source>
        <strain evidence="3">ATCC 42464 / BCRC 31852 / DSM 1799</strain>
    </source>
</reference>
<dbReference type="Proteomes" id="UP000007322">
    <property type="component" value="Chromosome 7"/>
</dbReference>
<dbReference type="GeneID" id="11510075"/>
<dbReference type="EMBL" id="CP003008">
    <property type="protein sequence ID" value="AEO62123.1"/>
    <property type="molecule type" value="Genomic_DNA"/>
</dbReference>
<evidence type="ECO:0000313" key="2">
    <source>
        <dbReference type="EMBL" id="AEO62123.1"/>
    </source>
</evidence>
<sequence length="690" mass="74937">MRASTEKLSRYNSTVSSTATWKLPSMGIIMYRLRVNASGGCETKVTIFGNYILRITSGGKRLEWDAWVDNQFRKQGDSSIVVGSADWTVVMIHYSTTMVTLLENGVQKFSAPWWTTAPPDYLTPGFSVQHLDTQTAVSVDISHVRTLSVSKSARSLVEDLQPALLSYYPLKDGVSDLAVATPALDLVPTTPDYKPSYSPGAFGSAIDFAGAAGCLRIPLYPYGRVFPSYALSVWVKAASYPPPGTDNAGIAGPLSLRPDGRLSYEFVYSSGRDYVTPSVTFVSRNPLPLSTWTSVVVTYAYEESRLAILVGGLLDSVFYTSSDNSSRWAVTPLAGYIGGALRSSSFSSSSSSSSPLAAESPFVMLDGQISDVVLLKTHVHNHAAAAMATRISASSAAGGGGGGGDGGAGGARRRLAIPGFLSEVAVRIHSEDVLAEEEEEVLFFVVPLIIVVLAIAVPAYLYSTIETMTPLPPEAKTLDEIVDNIVRVVDKPAKPDRKCNRDQAGIPKYFPITLDVGGEGLYWNGFVAGFPDAINVNDHDRQFNPDVRHPGQPPAKIPYLVEVESWDKFPPTTLPFSDNFAERICMQSAPLTETNVTEIARVIRPGGVVDLWIDAEAFGKQIDQLARLLNSEVTFPIGANYFTGNYWIEVPAYHTHRAFAGDLNDLVAYEVAEEGYLEHRRIVSHKEDVY</sequence>
<dbReference type="Gene3D" id="2.60.120.200">
    <property type="match status" value="1"/>
</dbReference>
<keyword evidence="1" id="KW-0812">Transmembrane</keyword>
<dbReference type="SUPFAM" id="SSF49899">
    <property type="entry name" value="Concanavalin A-like lectins/glucanases"/>
    <property type="match status" value="1"/>
</dbReference>
<name>G2QNU7_THET4</name>